<evidence type="ECO:0000256" key="4">
    <source>
        <dbReference type="SAM" id="SignalP"/>
    </source>
</evidence>
<keyword evidence="3 4" id="KW-0732">Signal</keyword>
<dbReference type="PIRSF" id="PIRSF004846">
    <property type="entry name" value="ModA"/>
    <property type="match status" value="1"/>
</dbReference>
<organism evidence="5 6">
    <name type="scientific">Thalassotalea castellviae</name>
    <dbReference type="NCBI Taxonomy" id="3075612"/>
    <lineage>
        <taxon>Bacteria</taxon>
        <taxon>Pseudomonadati</taxon>
        <taxon>Pseudomonadota</taxon>
        <taxon>Gammaproteobacteria</taxon>
        <taxon>Alteromonadales</taxon>
        <taxon>Colwelliaceae</taxon>
        <taxon>Thalassotalea</taxon>
    </lineage>
</organism>
<dbReference type="Gene3D" id="3.40.190.10">
    <property type="entry name" value="Periplasmic binding protein-like II"/>
    <property type="match status" value="2"/>
</dbReference>
<comment type="caution">
    <text evidence="5">The sequence shown here is derived from an EMBL/GenBank/DDBJ whole genome shotgun (WGS) entry which is preliminary data.</text>
</comment>
<protein>
    <submittedName>
        <fullName evidence="5">Molybdate ABC transporter substrate-binding protein</fullName>
    </submittedName>
</protein>
<feature type="chain" id="PRO_5046353722" evidence="4">
    <location>
        <begin position="25"/>
        <end position="279"/>
    </location>
</feature>
<comment type="similarity">
    <text evidence="1">Belongs to the bacterial solute-binding protein ModA family.</text>
</comment>
<name>A0ABU3A0H5_9GAMM</name>
<dbReference type="Proteomes" id="UP001266357">
    <property type="component" value="Unassembled WGS sequence"/>
</dbReference>
<evidence type="ECO:0000313" key="6">
    <source>
        <dbReference type="Proteomes" id="UP001266357"/>
    </source>
</evidence>
<dbReference type="InterPro" id="IPR005950">
    <property type="entry name" value="ModA"/>
</dbReference>
<dbReference type="EMBL" id="JAVRIF010000003">
    <property type="protein sequence ID" value="MDT0603450.1"/>
    <property type="molecule type" value="Genomic_DNA"/>
</dbReference>
<gene>
    <name evidence="5" type="primary">modA</name>
    <name evidence="5" type="ORF">RM573_07560</name>
</gene>
<keyword evidence="2" id="KW-0479">Metal-binding</keyword>
<dbReference type="PANTHER" id="PTHR30632:SF14">
    <property type="entry name" value="TUNGSTATE_MOLYBDATE_CHROMATE-BINDING PROTEIN MODA"/>
    <property type="match status" value="1"/>
</dbReference>
<dbReference type="RefSeq" id="WP_311579622.1">
    <property type="nucleotide sequence ID" value="NZ_JAVRIF010000003.1"/>
</dbReference>
<evidence type="ECO:0000256" key="1">
    <source>
        <dbReference type="ARBA" id="ARBA00009175"/>
    </source>
</evidence>
<accession>A0ABU3A0H5</accession>
<dbReference type="NCBIfam" id="TIGR01256">
    <property type="entry name" value="modA"/>
    <property type="match status" value="1"/>
</dbReference>
<evidence type="ECO:0000256" key="2">
    <source>
        <dbReference type="ARBA" id="ARBA00022723"/>
    </source>
</evidence>
<reference evidence="5 6" key="1">
    <citation type="submission" date="2023-09" db="EMBL/GenBank/DDBJ databases">
        <authorList>
            <person name="Rey-Velasco X."/>
        </authorList>
    </citation>
    <scope>NUCLEOTIDE SEQUENCE [LARGE SCALE GENOMIC DNA]</scope>
    <source>
        <strain evidence="5 6">W431</strain>
    </source>
</reference>
<dbReference type="Pfam" id="PF13531">
    <property type="entry name" value="SBP_bac_11"/>
    <property type="match status" value="1"/>
</dbReference>
<feature type="signal peptide" evidence="4">
    <location>
        <begin position="1"/>
        <end position="24"/>
    </location>
</feature>
<dbReference type="SUPFAM" id="SSF53850">
    <property type="entry name" value="Periplasmic binding protein-like II"/>
    <property type="match status" value="1"/>
</dbReference>
<keyword evidence="6" id="KW-1185">Reference proteome</keyword>
<evidence type="ECO:0000256" key="3">
    <source>
        <dbReference type="ARBA" id="ARBA00022729"/>
    </source>
</evidence>
<sequence>MMKVNFFSATWFCFALLTSQAILAKGSSALLEKKLNIAVSANFAPTLKKLLPKFEQQSGINTQLFIGSTGNLFQQIHHGAPFDIFIAADKLRPSRLVAAGLALENSLKTYAFGTISFWSSSWQSDNKTKNNLPTFQSLLQEIQANSLRMAIANPAIAPYGVAAKQTLETTELWPKISSKRLIMGSNINQTFQQVRSGAVALGILADSQLILNNLSGIKIPNQYYQPIEQQLVILSGSKNISPSQSLSDYLLSRESQQIIASLGYQPVIPFISLKGRDND</sequence>
<proteinExistence type="inferred from homology"/>
<dbReference type="InterPro" id="IPR050682">
    <property type="entry name" value="ModA/WtpA"/>
</dbReference>
<evidence type="ECO:0000313" key="5">
    <source>
        <dbReference type="EMBL" id="MDT0603450.1"/>
    </source>
</evidence>
<dbReference type="PANTHER" id="PTHR30632">
    <property type="entry name" value="MOLYBDATE-BINDING PERIPLASMIC PROTEIN"/>
    <property type="match status" value="1"/>
</dbReference>